<dbReference type="InterPro" id="IPR036249">
    <property type="entry name" value="Thioredoxin-like_sf"/>
</dbReference>
<dbReference type="EMBL" id="SBKQ01000003">
    <property type="protein sequence ID" value="RXR34032.1"/>
    <property type="molecule type" value="Genomic_DNA"/>
</dbReference>
<dbReference type="AlphaFoldDB" id="A0A4Q1KV56"/>
<dbReference type="Gene3D" id="3.40.30.10">
    <property type="entry name" value="Glutaredoxin"/>
    <property type="match status" value="1"/>
</dbReference>
<gene>
    <name evidence="1" type="ORF">EQG68_03075</name>
</gene>
<protein>
    <recommendedName>
        <fullName evidence="3">Redoxin domain-containing protein</fullName>
    </recommendedName>
</protein>
<proteinExistence type="predicted"/>
<evidence type="ECO:0008006" key="3">
    <source>
        <dbReference type="Google" id="ProtNLM"/>
    </source>
</evidence>
<evidence type="ECO:0000313" key="2">
    <source>
        <dbReference type="Proteomes" id="UP000289734"/>
    </source>
</evidence>
<dbReference type="OrthoDB" id="1437325at2"/>
<reference evidence="2" key="1">
    <citation type="submission" date="2019-01" db="EMBL/GenBank/DDBJ databases">
        <title>Cytophagaceae bacterium strain CAR-16.</title>
        <authorList>
            <person name="Chen W.-M."/>
        </authorList>
    </citation>
    <scope>NUCLEOTIDE SEQUENCE [LARGE SCALE GENOMIC DNA]</scope>
    <source>
        <strain evidence="2">ICH-30</strain>
    </source>
</reference>
<accession>A0A4Q1KV56</accession>
<comment type="caution">
    <text evidence="1">The sequence shown here is derived from an EMBL/GenBank/DDBJ whole genome shotgun (WGS) entry which is preliminary data.</text>
</comment>
<dbReference type="Proteomes" id="UP000289734">
    <property type="component" value="Unassembled WGS sequence"/>
</dbReference>
<organism evidence="1 2">
    <name type="scientific">Flavobacterium piscinae</name>
    <dbReference type="NCBI Taxonomy" id="2506424"/>
    <lineage>
        <taxon>Bacteria</taxon>
        <taxon>Pseudomonadati</taxon>
        <taxon>Bacteroidota</taxon>
        <taxon>Flavobacteriia</taxon>
        <taxon>Flavobacteriales</taxon>
        <taxon>Flavobacteriaceae</taxon>
        <taxon>Flavobacterium</taxon>
    </lineage>
</organism>
<dbReference type="SUPFAM" id="SSF52833">
    <property type="entry name" value="Thioredoxin-like"/>
    <property type="match status" value="1"/>
</dbReference>
<name>A0A4Q1KV56_9FLAO</name>
<dbReference type="RefSeq" id="WP_129463320.1">
    <property type="nucleotide sequence ID" value="NZ_JACSXZ010000001.1"/>
</dbReference>
<keyword evidence="2" id="KW-1185">Reference proteome</keyword>
<evidence type="ECO:0000313" key="1">
    <source>
        <dbReference type="EMBL" id="RXR34032.1"/>
    </source>
</evidence>
<sequence>MKKNIVLFSLFILPIVAYLFFASGVHNFTHLPTVTKSIPDLRNWKDEKGQQFSLEDKITILVFPGTKILYNKGDAFNLNQKIYEKVMGFKDFQLICIAPFGTESQTVELKEELSRICDMSKWNYIFASPDEIKEYYKQLNLIGQLDENLRTPNVFIVDKERNLRGRKGKNKKGEPEYKEGYNSISAADLHNEMGDDIKIILAEYRLALKKNSADRKK</sequence>